<name>A0AAX3PB20_AERHY</name>
<dbReference type="RefSeq" id="WP_275115860.1">
    <property type="nucleotide sequence ID" value="NZ_CP118942.1"/>
</dbReference>
<evidence type="ECO:0000313" key="2">
    <source>
        <dbReference type="Proteomes" id="UP001214666"/>
    </source>
</evidence>
<accession>A0AAX3PB20</accession>
<gene>
    <name evidence="1" type="ORF">PY771_08265</name>
</gene>
<proteinExistence type="predicted"/>
<reference evidence="1" key="1">
    <citation type="submission" date="2023-02" db="EMBL/GenBank/DDBJ databases">
        <title>The sequence of Aeromonas hydrophila K533.</title>
        <authorList>
            <person name="Luo X."/>
        </authorList>
    </citation>
    <scope>NUCLEOTIDE SEQUENCE</scope>
    <source>
        <strain evidence="1">K533</strain>
    </source>
</reference>
<evidence type="ECO:0000313" key="1">
    <source>
        <dbReference type="EMBL" id="WEE28297.1"/>
    </source>
</evidence>
<sequence length="133" mass="15206">MIKAVETQNGYDFFMDTGDDGRFRIFFDEVLKDTETGEVISVTQPNLTNISITGTARTAYNVDADSFDLPISKGDQTKEQGAFYITLSHRHTSQFREDNRPRKFQYDLQSVDANGWTTTFCKGTINFDQDNTY</sequence>
<protein>
    <submittedName>
        <fullName evidence="1">Uncharacterized protein</fullName>
    </submittedName>
</protein>
<dbReference type="EMBL" id="CP118942">
    <property type="protein sequence ID" value="WEE28297.1"/>
    <property type="molecule type" value="Genomic_DNA"/>
</dbReference>
<dbReference type="AlphaFoldDB" id="A0AAX3PB20"/>
<organism evidence="1 2">
    <name type="scientific">Aeromonas hydrophila</name>
    <dbReference type="NCBI Taxonomy" id="644"/>
    <lineage>
        <taxon>Bacteria</taxon>
        <taxon>Pseudomonadati</taxon>
        <taxon>Pseudomonadota</taxon>
        <taxon>Gammaproteobacteria</taxon>
        <taxon>Aeromonadales</taxon>
        <taxon>Aeromonadaceae</taxon>
        <taxon>Aeromonas</taxon>
    </lineage>
</organism>
<dbReference type="Proteomes" id="UP001214666">
    <property type="component" value="Chromosome"/>
</dbReference>